<dbReference type="FunFam" id="2.30.29.30:FF:000002">
    <property type="entry name" value="Band 4.1-like protein 5 isoform 1"/>
    <property type="match status" value="1"/>
</dbReference>
<dbReference type="InterPro" id="IPR019748">
    <property type="entry name" value="FERM_central"/>
</dbReference>
<dbReference type="CDD" id="cd13186">
    <property type="entry name" value="FERM_C_NBL4_NBL5"/>
    <property type="match status" value="1"/>
</dbReference>
<evidence type="ECO:0000256" key="4">
    <source>
        <dbReference type="ARBA" id="ARBA00022949"/>
    </source>
</evidence>
<dbReference type="SMART" id="SM01196">
    <property type="entry name" value="FERM_C"/>
    <property type="match status" value="1"/>
</dbReference>
<dbReference type="EMBL" id="JACKWZ010000023">
    <property type="protein sequence ID" value="KAF9421553.1"/>
    <property type="molecule type" value="Genomic_DNA"/>
</dbReference>
<dbReference type="GO" id="GO:0031032">
    <property type="term" value="P:actomyosin structure organization"/>
    <property type="evidence" value="ECO:0007669"/>
    <property type="project" value="TreeGrafter"/>
</dbReference>
<feature type="region of interest" description="Disordered" evidence="8">
    <location>
        <begin position="479"/>
        <end position="519"/>
    </location>
</feature>
<feature type="compositionally biased region" description="Polar residues" evidence="8">
    <location>
        <begin position="705"/>
        <end position="718"/>
    </location>
</feature>
<dbReference type="Proteomes" id="UP000648187">
    <property type="component" value="Unassembled WGS sequence"/>
</dbReference>
<dbReference type="FunFam" id="3.10.20.90:FF:000116">
    <property type="entry name" value="band 4.1-like protein 4A isoform X1"/>
    <property type="match status" value="1"/>
</dbReference>
<dbReference type="InterPro" id="IPR029071">
    <property type="entry name" value="Ubiquitin-like_domsf"/>
</dbReference>
<dbReference type="InterPro" id="IPR019749">
    <property type="entry name" value="Band_41_domain"/>
</dbReference>
<dbReference type="InterPro" id="IPR019747">
    <property type="entry name" value="FERM_CS"/>
</dbReference>
<sequence>MKESHSGWQPGCGGCGARMMDCLCPAPRTLACRVVLLDERELLHEIQDNNTGQALLDVVFRHLDLLETAYFGLRYVDQDNQTHWLDAGKRLRRQLRGSDPHTFYFGVKFYAADPCKLLEEITRYQLFLQLKQDVLRGRLPVNFDLAAELAAYVLQLLIVTICAAELGDYDPRRHGLGYVSEFRLLAHQTPELEARAAEIHRTLTGISPAQAELSYLDKVKWLDMYGVDLHPVLGEDSVEYFLGLAPSGLLLLRGKHTVANYYWPRVSKLYYKGRYFMLRVADKNNDTSTYGFESPTRSACRHLWRCCSDHHTFFRMQQTSPASADIFSLGTRLRTRLRISGEVLGVEVPAVGGSPRSTRSAPTRRGLYSASPTATRPPPAPRHRSASVDSQSSNDSRSNRKHKHRSRRQQSDAESELSRGSGRSGRRHRRHRSRHKHESGSERDDSQPDTKEYELVDSESQWKEVLRQTTVGSGVQVANVRRSQMEPETGTHRSSHRHRRHRKHRSRSGSPNDKKWLPSELKQHLEFSLVDTTGMTEEQLKEIPYTVVQTSHARQTKLRTSSKHRQAEHGSLARRDKSSSSHGKNIHDSHNQGSLRSSSSTLSTHRTGHEKHGRRVYPSYDEPVGRTGDDFLTNNGYKGNVTPISNNNNPYSPVTNSNSNSSSGELIGSARVSHEHTDSGLGADQDYAYSSERSSDSAKCGAGGSSRTAPRHASNNNILVGESGSLARRYARPTRESRDHNANVARTHSRLAHHRHDNTLDIILKPLIESTQ</sequence>
<feature type="compositionally biased region" description="Basic residues" evidence="8">
    <location>
        <begin position="493"/>
        <end position="507"/>
    </location>
</feature>
<feature type="compositionally biased region" description="Low complexity" evidence="8">
    <location>
        <begin position="354"/>
        <end position="374"/>
    </location>
</feature>
<evidence type="ECO:0000256" key="6">
    <source>
        <dbReference type="ARBA" id="ARBA00075138"/>
    </source>
</evidence>
<comment type="subcellular location">
    <subcellularLocation>
        <location evidence="2">Cell junction</location>
    </subcellularLocation>
    <subcellularLocation>
        <location evidence="1">Cytoplasm</location>
        <location evidence="1">Cytoskeleton</location>
    </subcellularLocation>
</comment>
<evidence type="ECO:0000256" key="8">
    <source>
        <dbReference type="SAM" id="MobiDB-lite"/>
    </source>
</evidence>
<keyword evidence="11" id="KW-1185">Reference proteome</keyword>
<proteinExistence type="predicted"/>
<dbReference type="Pfam" id="PF09379">
    <property type="entry name" value="FERM_N"/>
    <property type="match status" value="1"/>
</dbReference>
<dbReference type="GO" id="GO:0005856">
    <property type="term" value="C:cytoskeleton"/>
    <property type="evidence" value="ECO:0007669"/>
    <property type="project" value="UniProtKB-SubCell"/>
</dbReference>
<dbReference type="GO" id="GO:0009887">
    <property type="term" value="P:animal organ morphogenesis"/>
    <property type="evidence" value="ECO:0007669"/>
    <property type="project" value="UniProtKB-ARBA"/>
</dbReference>
<dbReference type="AlphaFoldDB" id="A0A835GLZ4"/>
<dbReference type="GO" id="GO:0071944">
    <property type="term" value="C:cell periphery"/>
    <property type="evidence" value="ECO:0007669"/>
    <property type="project" value="UniProtKB-ARBA"/>
</dbReference>
<dbReference type="PROSITE" id="PS00661">
    <property type="entry name" value="FERM_2"/>
    <property type="match status" value="1"/>
</dbReference>
<dbReference type="InterPro" id="IPR018979">
    <property type="entry name" value="FERM_N"/>
</dbReference>
<dbReference type="PANTHER" id="PTHR23280:SF4">
    <property type="entry name" value="BAND 4.1-LIKE PROTEIN 4A"/>
    <property type="match status" value="1"/>
</dbReference>
<gene>
    <name evidence="10" type="ORF">HW555_002486</name>
</gene>
<feature type="region of interest" description="Disordered" evidence="8">
    <location>
        <begin position="547"/>
        <end position="725"/>
    </location>
</feature>
<evidence type="ECO:0000256" key="5">
    <source>
        <dbReference type="ARBA" id="ARBA00023212"/>
    </source>
</evidence>
<dbReference type="InterPro" id="IPR035963">
    <property type="entry name" value="FERM_2"/>
</dbReference>
<accession>A0A835GLZ4</accession>
<dbReference type="InterPro" id="IPR000299">
    <property type="entry name" value="FERM_domain"/>
</dbReference>
<evidence type="ECO:0000256" key="1">
    <source>
        <dbReference type="ARBA" id="ARBA00004245"/>
    </source>
</evidence>
<feature type="compositionally biased region" description="Low complexity" evidence="8">
    <location>
        <begin position="645"/>
        <end position="663"/>
    </location>
</feature>
<dbReference type="InterPro" id="IPR014352">
    <property type="entry name" value="FERM/acyl-CoA-bd_prot_sf"/>
</dbReference>
<dbReference type="GO" id="GO:0070161">
    <property type="term" value="C:anchoring junction"/>
    <property type="evidence" value="ECO:0007669"/>
    <property type="project" value="UniProtKB-SubCell"/>
</dbReference>
<keyword evidence="4" id="KW-0965">Cell junction</keyword>
<feature type="compositionally biased region" description="Basic residues" evidence="8">
    <location>
        <begin position="606"/>
        <end position="615"/>
    </location>
</feature>
<dbReference type="SUPFAM" id="SSF54236">
    <property type="entry name" value="Ubiquitin-like"/>
    <property type="match status" value="1"/>
</dbReference>
<evidence type="ECO:0000256" key="2">
    <source>
        <dbReference type="ARBA" id="ARBA00004282"/>
    </source>
</evidence>
<dbReference type="PRINTS" id="PR00935">
    <property type="entry name" value="BAND41"/>
</dbReference>
<feature type="domain" description="FERM" evidence="9">
    <location>
        <begin position="30"/>
        <end position="318"/>
    </location>
</feature>
<feature type="compositionally biased region" description="Basic and acidic residues" evidence="8">
    <location>
        <begin position="565"/>
        <end position="590"/>
    </location>
</feature>
<evidence type="ECO:0000259" key="9">
    <source>
        <dbReference type="PROSITE" id="PS50057"/>
    </source>
</evidence>
<evidence type="ECO:0000313" key="10">
    <source>
        <dbReference type="EMBL" id="KAF9421553.1"/>
    </source>
</evidence>
<name>A0A835GLZ4_SPOEX</name>
<dbReference type="InterPro" id="IPR018980">
    <property type="entry name" value="FERM_PH-like_C"/>
</dbReference>
<organism evidence="10 11">
    <name type="scientific">Spodoptera exigua</name>
    <name type="common">Beet armyworm</name>
    <name type="synonym">Noctua fulgens</name>
    <dbReference type="NCBI Taxonomy" id="7107"/>
    <lineage>
        <taxon>Eukaryota</taxon>
        <taxon>Metazoa</taxon>
        <taxon>Ecdysozoa</taxon>
        <taxon>Arthropoda</taxon>
        <taxon>Hexapoda</taxon>
        <taxon>Insecta</taxon>
        <taxon>Pterygota</taxon>
        <taxon>Neoptera</taxon>
        <taxon>Endopterygota</taxon>
        <taxon>Lepidoptera</taxon>
        <taxon>Glossata</taxon>
        <taxon>Ditrysia</taxon>
        <taxon>Noctuoidea</taxon>
        <taxon>Noctuidae</taxon>
        <taxon>Amphipyrinae</taxon>
        <taxon>Spodoptera</taxon>
    </lineage>
</organism>
<feature type="compositionally biased region" description="Basic and acidic residues" evidence="8">
    <location>
        <begin position="438"/>
        <end position="457"/>
    </location>
</feature>
<dbReference type="Pfam" id="PF09380">
    <property type="entry name" value="FERM_C"/>
    <property type="match status" value="1"/>
</dbReference>
<reference evidence="10" key="1">
    <citation type="submission" date="2020-08" db="EMBL/GenBank/DDBJ databases">
        <title>Spodoptera exigua strain:BAW_Kor-Di-RS1 Genome sequencing and assembly.</title>
        <authorList>
            <person name="Kim J."/>
            <person name="Nam H.Y."/>
            <person name="Kwon M."/>
            <person name="Choi J.H."/>
            <person name="Cho S.R."/>
            <person name="Kim G.-H."/>
        </authorList>
    </citation>
    <scope>NUCLEOTIDE SEQUENCE</scope>
    <source>
        <strain evidence="10">BAW_Kor-Di-RS1</strain>
        <tissue evidence="10">Whole-body</tissue>
    </source>
</reference>
<dbReference type="Pfam" id="PF00373">
    <property type="entry name" value="FERM_M"/>
    <property type="match status" value="1"/>
</dbReference>
<evidence type="ECO:0000313" key="11">
    <source>
        <dbReference type="Proteomes" id="UP000648187"/>
    </source>
</evidence>
<dbReference type="PROSITE" id="PS50057">
    <property type="entry name" value="FERM_3"/>
    <property type="match status" value="1"/>
</dbReference>
<feature type="compositionally biased region" description="Low complexity" evidence="8">
    <location>
        <begin position="593"/>
        <end position="605"/>
    </location>
</feature>
<dbReference type="SMART" id="SM00295">
    <property type="entry name" value="B41"/>
    <property type="match status" value="1"/>
</dbReference>
<feature type="compositionally biased region" description="Basic residues" evidence="8">
    <location>
        <begin position="399"/>
        <end position="408"/>
    </location>
</feature>
<dbReference type="PANTHER" id="PTHR23280">
    <property type="entry name" value="4.1 G PROTEIN"/>
    <property type="match status" value="1"/>
</dbReference>
<dbReference type="PROSITE" id="PS00660">
    <property type="entry name" value="FERM_1"/>
    <property type="match status" value="1"/>
</dbReference>
<feature type="region of interest" description="Disordered" evidence="8">
    <location>
        <begin position="348"/>
        <end position="457"/>
    </location>
</feature>
<dbReference type="GO" id="GO:0030182">
    <property type="term" value="P:neuron differentiation"/>
    <property type="evidence" value="ECO:0007669"/>
    <property type="project" value="UniProtKB-ARBA"/>
</dbReference>
<dbReference type="CDD" id="cd14473">
    <property type="entry name" value="FERM_B-lobe"/>
    <property type="match status" value="1"/>
</dbReference>
<dbReference type="SUPFAM" id="SSF47031">
    <property type="entry name" value="Second domain of FERM"/>
    <property type="match status" value="1"/>
</dbReference>
<dbReference type="InterPro" id="IPR011993">
    <property type="entry name" value="PH-like_dom_sf"/>
</dbReference>
<comment type="caution">
    <text evidence="10">The sequence shown here is derived from an EMBL/GenBank/DDBJ whole genome shotgun (WGS) entry which is preliminary data.</text>
</comment>
<evidence type="ECO:0000256" key="7">
    <source>
        <dbReference type="ARBA" id="ARBA00077094"/>
    </source>
</evidence>
<dbReference type="Gene3D" id="2.30.29.30">
    <property type="entry name" value="Pleckstrin-homology domain (PH domain)/Phosphotyrosine-binding domain (PTB)"/>
    <property type="match status" value="1"/>
</dbReference>
<feature type="compositionally biased region" description="Basic residues" evidence="8">
    <location>
        <begin position="424"/>
        <end position="437"/>
    </location>
</feature>
<evidence type="ECO:0000256" key="3">
    <source>
        <dbReference type="ARBA" id="ARBA00022490"/>
    </source>
</evidence>
<dbReference type="FunFam" id="1.20.80.10:FF:000003">
    <property type="entry name" value="Tyrosine-protein phosphatase non-receptor type 4"/>
    <property type="match status" value="1"/>
</dbReference>
<dbReference type="Gene3D" id="1.20.80.10">
    <property type="match status" value="1"/>
</dbReference>
<protein>
    <recommendedName>
        <fullName evidence="7">Erythrocyte membrane protein band 4.1-like 4A</fullName>
    </recommendedName>
    <alternativeName>
        <fullName evidence="6">Protein NBL4</fullName>
    </alternativeName>
</protein>
<feature type="compositionally biased region" description="Basic residues" evidence="8">
    <location>
        <begin position="554"/>
        <end position="564"/>
    </location>
</feature>
<dbReference type="Gene3D" id="3.10.20.90">
    <property type="entry name" value="Phosphatidylinositol 3-kinase Catalytic Subunit, Chain A, domain 1"/>
    <property type="match status" value="1"/>
</dbReference>
<keyword evidence="3" id="KW-0963">Cytoplasm</keyword>
<dbReference type="GO" id="GO:0016020">
    <property type="term" value="C:membrane"/>
    <property type="evidence" value="ECO:0007669"/>
    <property type="project" value="UniProtKB-ARBA"/>
</dbReference>
<keyword evidence="5" id="KW-0206">Cytoskeleton</keyword>
<feature type="compositionally biased region" description="Low complexity" evidence="8">
    <location>
        <begin position="387"/>
        <end position="396"/>
    </location>
</feature>
<dbReference type="SUPFAM" id="SSF50729">
    <property type="entry name" value="PH domain-like"/>
    <property type="match status" value="1"/>
</dbReference>